<evidence type="ECO:0000256" key="1">
    <source>
        <dbReference type="SAM" id="MobiDB-lite"/>
    </source>
</evidence>
<dbReference type="NCBIfam" id="TIGR02226">
    <property type="entry name" value="two_anch"/>
    <property type="match status" value="1"/>
</dbReference>
<feature type="compositionally biased region" description="Low complexity" evidence="1">
    <location>
        <begin position="429"/>
        <end position="443"/>
    </location>
</feature>
<evidence type="ECO:0000313" key="5">
    <source>
        <dbReference type="Proteomes" id="UP001449795"/>
    </source>
</evidence>
<evidence type="ECO:0000259" key="3">
    <source>
        <dbReference type="Pfam" id="PF13709"/>
    </source>
</evidence>
<keyword evidence="5" id="KW-1185">Reference proteome</keyword>
<dbReference type="InterPro" id="IPR011933">
    <property type="entry name" value="Double_TM_dom"/>
</dbReference>
<dbReference type="RefSeq" id="WP_342628263.1">
    <property type="nucleotide sequence ID" value="NZ_CP152276.1"/>
</dbReference>
<feature type="domain" description="DUF4159" evidence="3">
    <location>
        <begin position="708"/>
        <end position="921"/>
    </location>
</feature>
<dbReference type="Proteomes" id="UP001449795">
    <property type="component" value="Chromosome"/>
</dbReference>
<reference evidence="4 5" key="1">
    <citation type="submission" date="2024-04" db="EMBL/GenBank/DDBJ databases">
        <title>Complete genome sequence of Nguyenibacter vanlangesis HBCM-1154, a strain capable of nitrogen fixation, IAA production, and phosphorus solubilization isolated from sugarcane soil.</title>
        <authorList>
            <person name="MY HANH P."/>
        </authorList>
    </citation>
    <scope>NUCLEOTIDE SEQUENCE [LARGE SCALE GENOMIC DNA]</scope>
    <source>
        <strain evidence="4 5">HBCM 1154</strain>
    </source>
</reference>
<feature type="domain" description="Aerotolerance regulator N-terminal" evidence="2">
    <location>
        <begin position="1"/>
        <end position="75"/>
    </location>
</feature>
<feature type="compositionally biased region" description="Polar residues" evidence="1">
    <location>
        <begin position="226"/>
        <end position="241"/>
    </location>
</feature>
<dbReference type="Pfam" id="PF07584">
    <property type="entry name" value="BatA"/>
    <property type="match status" value="1"/>
</dbReference>
<protein>
    <submittedName>
        <fullName evidence="4">DUF4159 domain-containing protein</fullName>
    </submittedName>
</protein>
<gene>
    <name evidence="4" type="ORF">AAC691_20460</name>
</gene>
<evidence type="ECO:0000259" key="2">
    <source>
        <dbReference type="Pfam" id="PF07584"/>
    </source>
</evidence>
<dbReference type="InterPro" id="IPR025297">
    <property type="entry name" value="DUF4159"/>
</dbReference>
<accession>A0ABZ3D491</accession>
<dbReference type="PANTHER" id="PTHR37464">
    <property type="entry name" value="BLL2463 PROTEIN"/>
    <property type="match status" value="1"/>
</dbReference>
<proteinExistence type="predicted"/>
<name>A0ABZ3D491_9PROT</name>
<feature type="region of interest" description="Disordered" evidence="1">
    <location>
        <begin position="224"/>
        <end position="245"/>
    </location>
</feature>
<feature type="region of interest" description="Disordered" evidence="1">
    <location>
        <begin position="417"/>
        <end position="443"/>
    </location>
</feature>
<dbReference type="Gene3D" id="3.40.50.12140">
    <property type="entry name" value="Domain of unknown function DUF4159"/>
    <property type="match status" value="1"/>
</dbReference>
<dbReference type="CDD" id="cd03143">
    <property type="entry name" value="A4_beta-galactosidase_middle_domain"/>
    <property type="match status" value="1"/>
</dbReference>
<dbReference type="PANTHER" id="PTHR37464:SF1">
    <property type="entry name" value="BLL2463 PROTEIN"/>
    <property type="match status" value="1"/>
</dbReference>
<organism evidence="4 5">
    <name type="scientific">Nguyenibacter vanlangensis</name>
    <dbReference type="NCBI Taxonomy" id="1216886"/>
    <lineage>
        <taxon>Bacteria</taxon>
        <taxon>Pseudomonadati</taxon>
        <taxon>Pseudomonadota</taxon>
        <taxon>Alphaproteobacteria</taxon>
        <taxon>Acetobacterales</taxon>
        <taxon>Acetobacteraceae</taxon>
        <taxon>Nguyenibacter</taxon>
    </lineage>
</organism>
<dbReference type="Pfam" id="PF13709">
    <property type="entry name" value="DUF4159"/>
    <property type="match status" value="1"/>
</dbReference>
<dbReference type="EMBL" id="CP152276">
    <property type="protein sequence ID" value="XAE42592.1"/>
    <property type="molecule type" value="Genomic_DNA"/>
</dbReference>
<sequence length="941" mass="97450">MIFQAPWLLAALAVLPAVWLLLRALPPAPRRQVFPAIMLLRGLHAKVTEAATAPPWLLLLRCAALGLMIVGLAGPVVPRQAADDALPGDPLLVVDDGWAAVPGWPRRLAALDAVLDRAARAGRRARLLTTAPGPDDAAPEAGAVMSPGLLRGMVDTMRPMPWGTDRAEAARALRRLAAGGWRGPVVYVTDGLAGPGDAAFATALAAIGPVRTLRAPEATIAALVPPSQNEASRNDGSQNDGSHNDGLRVALDVLPQPQPRQWTVRAETADGGVLTLVPVAVPAGADRAAGRAAIPVELRNRIDRLVLQEMPGPAGVRLLDEGDRRRPVGLIGVAETDTPLVGPLFYLRRALAPTAELREGSVAGLLARPLSVLIAPDGALDSPAARQAVAGWVRKGGMLVRFAGPLLNAVPDGALAGAPDAAPDDADGETAAAAPPRDDLLPVPLMEGERQLGGAMSWGKPEHLAPFPDESPFHGLAIPADVTVSRQVLARPGPELADHSWARLADGTPLVTHAALGAGEIVLFHVTSTADWSDLPLSGLFVGMLRRLTERAAGVETPAGHAMLAPYMTLDDAAVLGPPPPGARALAADAFGRAAASAAHPPGLYGPRAARRALNLGDAAGPLAAQAAIGRTMSLSGAARDIVPGPDLVAAGLLLLVADALLTLLLRAGRLGGKRGRAVLGLAVLLAGGPATSARAAEAVPGAALETRLGYVLTGHADVDNVSREGLQGLSDYANARTSAVLGHPDGVVPGRDDLSYYPMLYWPVTADAKADPARSAALNAYMRHGGILLIDGQGVDPAGPEAAHDDFAAPAPGSLAALRRMTEGLDVPPLTRLTDRHVLAHTFYLLHDFPGRYDGLPVWVAREGDSSNDGVSPVIIGASDWAHAWAVDAQGDTPYATMPAGDAQRVTAYRFGVNAVLYALTGNYKADQVHVPALLRRLGE</sequence>
<evidence type="ECO:0000313" key="4">
    <source>
        <dbReference type="EMBL" id="XAE42592.1"/>
    </source>
</evidence>
<dbReference type="InterPro" id="IPR024163">
    <property type="entry name" value="Aerotolerance_reg_N"/>
</dbReference>